<reference evidence="2 3" key="1">
    <citation type="submission" date="2020-02" db="EMBL/GenBank/DDBJ databases">
        <authorList>
            <person name="Zheng R.K."/>
            <person name="Sun C.M."/>
        </authorList>
    </citation>
    <scope>NUCLEOTIDE SEQUENCE [LARGE SCALE GENOMIC DNA]</scope>
    <source>
        <strain evidence="3">zrk23</strain>
    </source>
</reference>
<dbReference type="InterPro" id="IPR013830">
    <property type="entry name" value="SGNH_hydro"/>
</dbReference>
<dbReference type="AlphaFoldDB" id="A0A6G6Y3J0"/>
<keyword evidence="3" id="KW-1185">Reference proteome</keyword>
<protein>
    <submittedName>
        <fullName evidence="2">SGNH/GDSL hydrolase family protein</fullName>
    </submittedName>
</protein>
<evidence type="ECO:0000313" key="3">
    <source>
        <dbReference type="Proteomes" id="UP000501568"/>
    </source>
</evidence>
<dbReference type="GO" id="GO:0016788">
    <property type="term" value="F:hydrolase activity, acting on ester bonds"/>
    <property type="evidence" value="ECO:0007669"/>
    <property type="project" value="UniProtKB-ARBA"/>
</dbReference>
<evidence type="ECO:0000259" key="1">
    <source>
        <dbReference type="Pfam" id="PF13472"/>
    </source>
</evidence>
<sequence length="470" mass="50115">MLATIAPAASPVRVSRHARLARLRSAAARAAIVNPRDSSLYADPVVVTDNGTANPHGQTPFLCNKSSLGIWHVTGGVYGDNASGSAIRSGWVDVGRTYASEVNSYGRWEAMADSRYLAVRLLPSNKAYRFLVDGRYISLTGTRLSVTSGTENQYVTLDFGTRRVRRVAIEASHLSGLAGAYVEEGARMWPVEMSSIVHGVFLGDSYVWGAGLTLQADSVAVQMGDRLGIAIQASGSGGTGWNHSNPALYRFDQRIASGDLGLSYFEPEVIFLMASVNDRSSDAPTVTANALAGLKEARRRYPEVPIVVFGAMPIPKGPVSGTPSISSTEEAVKAAVAEFSDPLCRFVPVTTDAQGEWSTGRGSALNFTAPLSDATNATLESNWSQDTSTTSYTILFSDGSTRLGNFTNGSAAVSWSGPVTADATAMVRQTEGNSRYLFTADWTHLNEYGAGYVGERYARAALSALEDMLD</sequence>
<gene>
    <name evidence="2" type="ORF">G5C33_06750</name>
</gene>
<accession>A0A6G6Y3J0</accession>
<dbReference type="KEGG" id="spzr:G5C33_06750"/>
<name>A0A6G6Y3J0_9SPHN</name>
<dbReference type="RefSeq" id="WP_165326514.1">
    <property type="nucleotide sequence ID" value="NZ_CP049109.1"/>
</dbReference>
<keyword evidence="2" id="KW-0378">Hydrolase</keyword>
<dbReference type="Proteomes" id="UP000501568">
    <property type="component" value="Chromosome"/>
</dbReference>
<feature type="domain" description="SGNH hydrolase-type esterase" evidence="1">
    <location>
        <begin position="201"/>
        <end position="358"/>
    </location>
</feature>
<organism evidence="2 3">
    <name type="scientific">Stakelama tenebrarum</name>
    <dbReference type="NCBI Taxonomy" id="2711215"/>
    <lineage>
        <taxon>Bacteria</taxon>
        <taxon>Pseudomonadati</taxon>
        <taxon>Pseudomonadota</taxon>
        <taxon>Alphaproteobacteria</taxon>
        <taxon>Sphingomonadales</taxon>
        <taxon>Sphingomonadaceae</taxon>
        <taxon>Stakelama</taxon>
    </lineage>
</organism>
<dbReference type="CDD" id="cd00229">
    <property type="entry name" value="SGNH_hydrolase"/>
    <property type="match status" value="1"/>
</dbReference>
<dbReference type="EMBL" id="CP049109">
    <property type="protein sequence ID" value="QIG79514.1"/>
    <property type="molecule type" value="Genomic_DNA"/>
</dbReference>
<dbReference type="Pfam" id="PF13472">
    <property type="entry name" value="Lipase_GDSL_2"/>
    <property type="match status" value="1"/>
</dbReference>
<evidence type="ECO:0000313" key="2">
    <source>
        <dbReference type="EMBL" id="QIG79514.1"/>
    </source>
</evidence>
<dbReference type="InterPro" id="IPR036514">
    <property type="entry name" value="SGNH_hydro_sf"/>
</dbReference>
<dbReference type="SUPFAM" id="SSF52266">
    <property type="entry name" value="SGNH hydrolase"/>
    <property type="match status" value="1"/>
</dbReference>
<dbReference type="Gene3D" id="3.40.50.1110">
    <property type="entry name" value="SGNH hydrolase"/>
    <property type="match status" value="1"/>
</dbReference>
<proteinExistence type="predicted"/>